<evidence type="ECO:0000313" key="2">
    <source>
        <dbReference type="Proteomes" id="UP000425960"/>
    </source>
</evidence>
<dbReference type="KEGG" id="dov:DSCO28_18270"/>
<evidence type="ECO:0000313" key="1">
    <source>
        <dbReference type="EMBL" id="BBO81261.1"/>
    </source>
</evidence>
<sequence length="92" mass="10241">MKGPRIQGVEEPRGKTADNFFFLNPTNSTNPTSYSHRWVIEEFFRNAKQLTDMEGATIRTEQGVSITICLVSWIDSLLHFEAGIAAGIAGRP</sequence>
<name>A0A5K7ZK38_9BACT</name>
<dbReference type="Proteomes" id="UP000425960">
    <property type="component" value="Chromosome"/>
</dbReference>
<reference evidence="1 2" key="1">
    <citation type="submission" date="2019-11" db="EMBL/GenBank/DDBJ databases">
        <title>Comparative genomics of hydrocarbon-degrading Desulfosarcina strains.</title>
        <authorList>
            <person name="Watanabe M."/>
            <person name="Kojima H."/>
            <person name="Fukui M."/>
        </authorList>
    </citation>
    <scope>NUCLEOTIDE SEQUENCE [LARGE SCALE GENOMIC DNA]</scope>
    <source>
        <strain evidence="1 2">28bB2T</strain>
    </source>
</reference>
<gene>
    <name evidence="1" type="ORF">DSCO28_18270</name>
</gene>
<organism evidence="1 2">
    <name type="scientific">Desulfosarcina ovata subsp. sediminis</name>
    <dbReference type="NCBI Taxonomy" id="885957"/>
    <lineage>
        <taxon>Bacteria</taxon>
        <taxon>Pseudomonadati</taxon>
        <taxon>Thermodesulfobacteriota</taxon>
        <taxon>Desulfobacteria</taxon>
        <taxon>Desulfobacterales</taxon>
        <taxon>Desulfosarcinaceae</taxon>
        <taxon>Desulfosarcina</taxon>
    </lineage>
</organism>
<dbReference type="SUPFAM" id="SSF53098">
    <property type="entry name" value="Ribonuclease H-like"/>
    <property type="match status" value="1"/>
</dbReference>
<accession>A0A5K7ZK38</accession>
<dbReference type="EMBL" id="AP021876">
    <property type="protein sequence ID" value="BBO81261.1"/>
    <property type="molecule type" value="Genomic_DNA"/>
</dbReference>
<protein>
    <recommendedName>
        <fullName evidence="3">Transposase IS4-like domain-containing protein</fullName>
    </recommendedName>
</protein>
<dbReference type="AlphaFoldDB" id="A0A5K7ZK38"/>
<evidence type="ECO:0008006" key="3">
    <source>
        <dbReference type="Google" id="ProtNLM"/>
    </source>
</evidence>
<proteinExistence type="predicted"/>
<dbReference type="InterPro" id="IPR012337">
    <property type="entry name" value="RNaseH-like_sf"/>
</dbReference>